<evidence type="ECO:0000256" key="6">
    <source>
        <dbReference type="SAM" id="Phobius"/>
    </source>
</evidence>
<sequence length="507" mass="54384">MVGGGAPTPIPNYDPSLAESDDAVKGLAEDEGPLAPKSSLFGVAVGLLGMQFAWSVQIGYVTKALLELGVSRQFVALAWLAGPIAGIVMQPIVGWYSDRNTSRFGRRRPFIVVGVILAVFMMIIFGFGDKIGKILGDTDDHKRGKLTAGPTRRVYFGQALSGVPFPMFFFGSAIIVSVTAFWFLDFAINAAQGPVRTLLVDIAPPSQQAEGNSYLALGTSLGNFLGSLMGSLDLKKVFSFFHNDVSAIYTLGAFVLLASAVVCVIFARETPATAEEIEVIQNSTENGFSALRRACAEAPSAYWKIYGINCFTWFAWFTLFIYGTSWVGAEVMGGSESAEEGTESRTIYDDGVRLGNLGFSLQSVVSIVYSIMLNFLMSRFGKLGPYIFSQIVQAVILSCCLFVKKAVTAIVMFGVLGICWANSMAVPWAIVGEITGKNAPELAGMYITIFNSSQAFPEVLVSIVAQWIVRATGSQTIVLVMGGGVATLGALVLCIAQIDLPVMDPYF</sequence>
<feature type="transmembrane region" description="Helical" evidence="6">
    <location>
        <begin position="410"/>
        <end position="431"/>
    </location>
</feature>
<dbReference type="PANTHER" id="PTHR19432">
    <property type="entry name" value="SUGAR TRANSPORTER"/>
    <property type="match status" value="1"/>
</dbReference>
<keyword evidence="3 6" id="KW-0812">Transmembrane</keyword>
<gene>
    <name evidence="7" type="ORF">RMAR00112_LOCUS34303</name>
</gene>
<feature type="transmembrane region" description="Helical" evidence="6">
    <location>
        <begin position="162"/>
        <end position="184"/>
    </location>
</feature>
<dbReference type="SUPFAM" id="SSF103473">
    <property type="entry name" value="MFS general substrate transporter"/>
    <property type="match status" value="2"/>
</dbReference>
<proteinExistence type="predicted"/>
<feature type="transmembrane region" description="Helical" evidence="6">
    <location>
        <begin position="74"/>
        <end position="97"/>
    </location>
</feature>
<evidence type="ECO:0000313" key="7">
    <source>
        <dbReference type="EMBL" id="CAE0066231.1"/>
    </source>
</evidence>
<dbReference type="GO" id="GO:0008506">
    <property type="term" value="F:sucrose:proton symporter activity"/>
    <property type="evidence" value="ECO:0007669"/>
    <property type="project" value="TreeGrafter"/>
</dbReference>
<feature type="transmembrane region" description="Helical" evidence="6">
    <location>
        <begin position="109"/>
        <end position="128"/>
    </location>
</feature>
<dbReference type="EMBL" id="HBHW01044173">
    <property type="protein sequence ID" value="CAE0066231.1"/>
    <property type="molecule type" value="Transcribed_RNA"/>
</dbReference>
<feature type="transmembrane region" description="Helical" evidence="6">
    <location>
        <begin position="354"/>
        <end position="377"/>
    </location>
</feature>
<evidence type="ECO:0008006" key="8">
    <source>
        <dbReference type="Google" id="ProtNLM"/>
    </source>
</evidence>
<evidence type="ECO:0000256" key="1">
    <source>
        <dbReference type="ARBA" id="ARBA00004141"/>
    </source>
</evidence>
<dbReference type="InterPro" id="IPR036259">
    <property type="entry name" value="MFS_trans_sf"/>
</dbReference>
<keyword evidence="5 6" id="KW-0472">Membrane</keyword>
<feature type="transmembrane region" description="Helical" evidence="6">
    <location>
        <begin position="477"/>
        <end position="498"/>
    </location>
</feature>
<keyword evidence="4 6" id="KW-1133">Transmembrane helix</keyword>
<feature type="transmembrane region" description="Helical" evidence="6">
    <location>
        <begin position="383"/>
        <end position="403"/>
    </location>
</feature>
<feature type="transmembrane region" description="Helical" evidence="6">
    <location>
        <begin position="443"/>
        <end position="465"/>
    </location>
</feature>
<dbReference type="Pfam" id="PF07690">
    <property type="entry name" value="MFS_1"/>
    <property type="match status" value="1"/>
</dbReference>
<dbReference type="InterPro" id="IPR011701">
    <property type="entry name" value="MFS"/>
</dbReference>
<organism evidence="7">
    <name type="scientific">Rhodosorus marinus</name>
    <dbReference type="NCBI Taxonomy" id="101924"/>
    <lineage>
        <taxon>Eukaryota</taxon>
        <taxon>Rhodophyta</taxon>
        <taxon>Stylonematophyceae</taxon>
        <taxon>Stylonematales</taxon>
        <taxon>Stylonemataceae</taxon>
        <taxon>Rhodosorus</taxon>
    </lineage>
</organism>
<dbReference type="Gene3D" id="1.20.1250.20">
    <property type="entry name" value="MFS general substrate transporter like domains"/>
    <property type="match status" value="1"/>
</dbReference>
<evidence type="ECO:0000256" key="5">
    <source>
        <dbReference type="ARBA" id="ARBA00023136"/>
    </source>
</evidence>
<name>A0A7S3AAY5_9RHOD</name>
<reference evidence="7" key="1">
    <citation type="submission" date="2021-01" db="EMBL/GenBank/DDBJ databases">
        <authorList>
            <person name="Corre E."/>
            <person name="Pelletier E."/>
            <person name="Niang G."/>
            <person name="Scheremetjew M."/>
            <person name="Finn R."/>
            <person name="Kale V."/>
            <person name="Holt S."/>
            <person name="Cochrane G."/>
            <person name="Meng A."/>
            <person name="Brown T."/>
            <person name="Cohen L."/>
        </authorList>
    </citation>
    <scope>NUCLEOTIDE SEQUENCE</scope>
    <source>
        <strain evidence="7">CCMP 769</strain>
    </source>
</reference>
<keyword evidence="2" id="KW-0813">Transport</keyword>
<dbReference type="AlphaFoldDB" id="A0A7S3AAY5"/>
<feature type="transmembrane region" description="Helical" evidence="6">
    <location>
        <begin position="40"/>
        <end position="62"/>
    </location>
</feature>
<feature type="transmembrane region" description="Helical" evidence="6">
    <location>
        <begin position="246"/>
        <end position="267"/>
    </location>
</feature>
<evidence type="ECO:0000256" key="3">
    <source>
        <dbReference type="ARBA" id="ARBA00022692"/>
    </source>
</evidence>
<accession>A0A7S3AAY5</accession>
<protein>
    <recommendedName>
        <fullName evidence="8">Major facilitator superfamily (MFS) profile domain-containing protein</fullName>
    </recommendedName>
</protein>
<dbReference type="PANTHER" id="PTHR19432:SF35">
    <property type="entry name" value="SOLUTE CARRIER FAMILY 45 MEMBER 3 ISOFORM X1"/>
    <property type="match status" value="1"/>
</dbReference>
<comment type="subcellular location">
    <subcellularLocation>
        <location evidence="1">Membrane</location>
        <topology evidence="1">Multi-pass membrane protein</topology>
    </subcellularLocation>
</comment>
<evidence type="ECO:0000256" key="2">
    <source>
        <dbReference type="ARBA" id="ARBA00022448"/>
    </source>
</evidence>
<evidence type="ECO:0000256" key="4">
    <source>
        <dbReference type="ARBA" id="ARBA00022989"/>
    </source>
</evidence>
<dbReference type="Pfam" id="PF13347">
    <property type="entry name" value="MFS_2"/>
    <property type="match status" value="1"/>
</dbReference>
<dbReference type="GO" id="GO:0016020">
    <property type="term" value="C:membrane"/>
    <property type="evidence" value="ECO:0007669"/>
    <property type="project" value="UniProtKB-SubCell"/>
</dbReference>